<name>A0A1R3HJ38_9ROSI</name>
<evidence type="ECO:0000256" key="1">
    <source>
        <dbReference type="SAM" id="MobiDB-lite"/>
    </source>
</evidence>
<dbReference type="OrthoDB" id="1001367at2759"/>
<feature type="region of interest" description="Disordered" evidence="1">
    <location>
        <begin position="69"/>
        <end position="89"/>
    </location>
</feature>
<protein>
    <submittedName>
        <fullName evidence="2">Uncharacterized protein</fullName>
    </submittedName>
</protein>
<evidence type="ECO:0000313" key="2">
    <source>
        <dbReference type="EMBL" id="OMO70318.1"/>
    </source>
</evidence>
<dbReference type="EMBL" id="AWUE01020008">
    <property type="protein sequence ID" value="OMO70318.1"/>
    <property type="molecule type" value="Genomic_DNA"/>
</dbReference>
<dbReference type="PANTHER" id="PTHR33257">
    <property type="entry name" value="OS05G0165500 PROTEIN"/>
    <property type="match status" value="1"/>
</dbReference>
<sequence>MDNQNDNVEGKTVSALQVDELFLRKILTRKSSIENSAAVPYRRSVGEVPFRWESQPGTPRHHQLVARNDEIVPPIRPPPASSWHGQELDKPWSRETRAWFWKKSKSVFQGYNKKAKGKSQGNFHHDDNQFDYYKSFSTNSRSSSSSSRKWSLGKVIAKWAHF</sequence>
<dbReference type="PANTHER" id="PTHR33257:SF6">
    <property type="entry name" value="OXYSTEROL-BINDING 4B-LIKE PROTEIN"/>
    <property type="match status" value="1"/>
</dbReference>
<organism evidence="2 3">
    <name type="scientific">Corchorus olitorius</name>
    <dbReference type="NCBI Taxonomy" id="93759"/>
    <lineage>
        <taxon>Eukaryota</taxon>
        <taxon>Viridiplantae</taxon>
        <taxon>Streptophyta</taxon>
        <taxon>Embryophyta</taxon>
        <taxon>Tracheophyta</taxon>
        <taxon>Spermatophyta</taxon>
        <taxon>Magnoliopsida</taxon>
        <taxon>eudicotyledons</taxon>
        <taxon>Gunneridae</taxon>
        <taxon>Pentapetalae</taxon>
        <taxon>rosids</taxon>
        <taxon>malvids</taxon>
        <taxon>Malvales</taxon>
        <taxon>Malvaceae</taxon>
        <taxon>Grewioideae</taxon>
        <taxon>Apeibeae</taxon>
        <taxon>Corchorus</taxon>
    </lineage>
</organism>
<comment type="caution">
    <text evidence="2">The sequence shown here is derived from an EMBL/GenBank/DDBJ whole genome shotgun (WGS) entry which is preliminary data.</text>
</comment>
<evidence type="ECO:0000313" key="3">
    <source>
        <dbReference type="Proteomes" id="UP000187203"/>
    </source>
</evidence>
<dbReference type="AlphaFoldDB" id="A0A1R3HJ38"/>
<proteinExistence type="predicted"/>
<gene>
    <name evidence="2" type="ORF">COLO4_28647</name>
</gene>
<accession>A0A1R3HJ38</accession>
<keyword evidence="3" id="KW-1185">Reference proteome</keyword>
<dbReference type="STRING" id="93759.A0A1R3HJ38"/>
<reference evidence="3" key="1">
    <citation type="submission" date="2013-09" db="EMBL/GenBank/DDBJ databases">
        <title>Corchorus olitorius genome sequencing.</title>
        <authorList>
            <person name="Alam M."/>
            <person name="Haque M.S."/>
            <person name="Islam M.S."/>
            <person name="Emdad E.M."/>
            <person name="Islam M.M."/>
            <person name="Ahmed B."/>
            <person name="Halim A."/>
            <person name="Hossen Q.M.M."/>
            <person name="Hossain M.Z."/>
            <person name="Ahmed R."/>
            <person name="Khan M.M."/>
            <person name="Islam R."/>
            <person name="Rashid M.M."/>
            <person name="Khan S.A."/>
            <person name="Rahman M.S."/>
            <person name="Alam M."/>
            <person name="Yahiya A.S."/>
            <person name="Khan M.S."/>
            <person name="Azam M.S."/>
            <person name="Haque T."/>
            <person name="Lashkar M.Z.H."/>
            <person name="Akhand A.I."/>
            <person name="Morshed G."/>
            <person name="Roy S."/>
            <person name="Uddin K.S."/>
            <person name="Rabeya T."/>
            <person name="Hossain A.S."/>
            <person name="Chowdhury A."/>
            <person name="Snigdha A.R."/>
            <person name="Mortoza M.S."/>
            <person name="Matin S.A."/>
            <person name="Hoque S.M.E."/>
            <person name="Islam M.K."/>
            <person name="Roy D.K."/>
            <person name="Haider R."/>
            <person name="Moosa M.M."/>
            <person name="Elias S.M."/>
            <person name="Hasan A.M."/>
            <person name="Jahan S."/>
            <person name="Shafiuddin M."/>
            <person name="Mahmood N."/>
            <person name="Shommy N.S."/>
        </authorList>
    </citation>
    <scope>NUCLEOTIDE SEQUENCE [LARGE SCALE GENOMIC DNA]</scope>
    <source>
        <strain evidence="3">cv. O-4</strain>
    </source>
</reference>
<dbReference type="Proteomes" id="UP000187203">
    <property type="component" value="Unassembled WGS sequence"/>
</dbReference>